<protein>
    <recommendedName>
        <fullName evidence="2">site-specific DNA-methyltransferase (adenine-specific)</fullName>
        <ecNumber evidence="2">2.1.1.72</ecNumber>
    </recommendedName>
</protein>
<evidence type="ECO:0000256" key="5">
    <source>
        <dbReference type="ARBA" id="ARBA00022691"/>
    </source>
</evidence>
<evidence type="ECO:0000313" key="8">
    <source>
        <dbReference type="Proteomes" id="UP000661006"/>
    </source>
</evidence>
<dbReference type="Gene3D" id="3.40.50.150">
    <property type="entry name" value="Vaccinia Virus protein VP39"/>
    <property type="match status" value="1"/>
</dbReference>
<comment type="catalytic activity">
    <reaction evidence="6">
        <text>a 2'-deoxyadenosine in DNA + S-adenosyl-L-methionine = an N(6)-methyl-2'-deoxyadenosine in DNA + S-adenosyl-L-homocysteine + H(+)</text>
        <dbReference type="Rhea" id="RHEA:15197"/>
        <dbReference type="Rhea" id="RHEA-COMP:12418"/>
        <dbReference type="Rhea" id="RHEA-COMP:12419"/>
        <dbReference type="ChEBI" id="CHEBI:15378"/>
        <dbReference type="ChEBI" id="CHEBI:57856"/>
        <dbReference type="ChEBI" id="CHEBI:59789"/>
        <dbReference type="ChEBI" id="CHEBI:90615"/>
        <dbReference type="ChEBI" id="CHEBI:90616"/>
        <dbReference type="EC" id="2.1.1.72"/>
    </reaction>
</comment>
<dbReference type="InterPro" id="IPR012263">
    <property type="entry name" value="M_m6A_EcoRV"/>
</dbReference>
<dbReference type="GeneID" id="81473556"/>
<gene>
    <name evidence="7" type="ORF">HKD32_02525</name>
</gene>
<dbReference type="EMBL" id="JABCQN010000001">
    <property type="protein sequence ID" value="MBF0869736.1"/>
    <property type="molecule type" value="Genomic_DNA"/>
</dbReference>
<accession>A0A9Q2FJD3</accession>
<dbReference type="InterPro" id="IPR023095">
    <property type="entry name" value="Ade_MeTrfase_dom_2"/>
</dbReference>
<dbReference type="InterPro" id="IPR029063">
    <property type="entry name" value="SAM-dependent_MTases_sf"/>
</dbReference>
<sequence length="267" mass="30552">MRESNQGLIPVAPVRPVAPYLGGKRGLAKTISDRIKDIPHTTYVEPFVGMGGVFLRRPFRSKAEVINDLNRDVANLFRILQRHYVPLMDMLRWQVTSRDEFERLRRAKASSLTDLERAVRFLYLQRMAFGGKTKVQAFGVSVGRPARFDVATLGPILEDVHARLSSVVIECLPWADVITRYDRPETLFYLDPPYWGNENDYAAAFSRDQFMQMADALASIKGRFILSLNDRPEVRETFNRFRIERVDVNYSINPNAAGKRGEVLISN</sequence>
<name>A0A9Q2FJD3_GLUJA</name>
<dbReference type="GO" id="GO:0009007">
    <property type="term" value="F:site-specific DNA-methyltransferase (adenine-specific) activity"/>
    <property type="evidence" value="ECO:0007669"/>
    <property type="project" value="UniProtKB-EC"/>
</dbReference>
<evidence type="ECO:0000256" key="1">
    <source>
        <dbReference type="ARBA" id="ARBA00006594"/>
    </source>
</evidence>
<dbReference type="PANTHER" id="PTHR30481">
    <property type="entry name" value="DNA ADENINE METHYLASE"/>
    <property type="match status" value="1"/>
</dbReference>
<evidence type="ECO:0000256" key="6">
    <source>
        <dbReference type="ARBA" id="ARBA00047942"/>
    </source>
</evidence>
<dbReference type="AlphaFoldDB" id="A0A9Q2FJD3"/>
<comment type="caution">
    <text evidence="7">The sequence shown here is derived from an EMBL/GenBank/DDBJ whole genome shotgun (WGS) entry which is preliminary data.</text>
</comment>
<dbReference type="GO" id="GO:0043565">
    <property type="term" value="F:sequence-specific DNA binding"/>
    <property type="evidence" value="ECO:0007669"/>
    <property type="project" value="TreeGrafter"/>
</dbReference>
<dbReference type="GO" id="GO:0032259">
    <property type="term" value="P:methylation"/>
    <property type="evidence" value="ECO:0007669"/>
    <property type="project" value="UniProtKB-KW"/>
</dbReference>
<dbReference type="SUPFAM" id="SSF53335">
    <property type="entry name" value="S-adenosyl-L-methionine-dependent methyltransferases"/>
    <property type="match status" value="1"/>
</dbReference>
<dbReference type="PANTHER" id="PTHR30481:SF4">
    <property type="entry name" value="SITE-SPECIFIC DNA-METHYLTRANSFERASE (ADENINE-SPECIFIC)"/>
    <property type="match status" value="1"/>
</dbReference>
<organism evidence="7 8">
    <name type="scientific">Gluconobacter japonicus</name>
    <dbReference type="NCBI Taxonomy" id="376620"/>
    <lineage>
        <taxon>Bacteria</taxon>
        <taxon>Pseudomonadati</taxon>
        <taxon>Pseudomonadota</taxon>
        <taxon>Alphaproteobacteria</taxon>
        <taxon>Acetobacterales</taxon>
        <taxon>Acetobacteraceae</taxon>
        <taxon>Gluconobacter</taxon>
    </lineage>
</organism>
<evidence type="ECO:0000256" key="4">
    <source>
        <dbReference type="ARBA" id="ARBA00022679"/>
    </source>
</evidence>
<dbReference type="GO" id="GO:0006298">
    <property type="term" value="P:mismatch repair"/>
    <property type="evidence" value="ECO:0007669"/>
    <property type="project" value="TreeGrafter"/>
</dbReference>
<dbReference type="GO" id="GO:0009307">
    <property type="term" value="P:DNA restriction-modification system"/>
    <property type="evidence" value="ECO:0007669"/>
    <property type="project" value="InterPro"/>
</dbReference>
<evidence type="ECO:0000256" key="3">
    <source>
        <dbReference type="ARBA" id="ARBA00022603"/>
    </source>
</evidence>
<reference evidence="7" key="1">
    <citation type="submission" date="2020-04" db="EMBL/GenBank/DDBJ databases">
        <authorList>
            <person name="Sombolestani A."/>
        </authorList>
    </citation>
    <scope>NUCLEOTIDE SEQUENCE</scope>
    <source>
        <strain evidence="7">R71697</strain>
    </source>
</reference>
<dbReference type="Gene3D" id="1.10.1020.10">
    <property type="entry name" value="Adenine-specific Methyltransferase, Domain 2"/>
    <property type="match status" value="1"/>
</dbReference>
<dbReference type="GO" id="GO:1904047">
    <property type="term" value="F:S-adenosyl-L-methionine binding"/>
    <property type="evidence" value="ECO:0007669"/>
    <property type="project" value="TreeGrafter"/>
</dbReference>
<dbReference type="InterPro" id="IPR012327">
    <property type="entry name" value="MeTrfase_D12"/>
</dbReference>
<dbReference type="EC" id="2.1.1.72" evidence="2"/>
<evidence type="ECO:0000256" key="2">
    <source>
        <dbReference type="ARBA" id="ARBA00011900"/>
    </source>
</evidence>
<keyword evidence="3 7" id="KW-0489">Methyltransferase</keyword>
<keyword evidence="5" id="KW-0949">S-adenosyl-L-methionine</keyword>
<dbReference type="PIRSF" id="PIRSF000398">
    <property type="entry name" value="M_m6A_EcoRV"/>
    <property type="match status" value="1"/>
</dbReference>
<keyword evidence="4" id="KW-0808">Transferase</keyword>
<evidence type="ECO:0000313" key="7">
    <source>
        <dbReference type="EMBL" id="MBF0869736.1"/>
    </source>
</evidence>
<dbReference type="Proteomes" id="UP000661006">
    <property type="component" value="Unassembled WGS sequence"/>
</dbReference>
<reference evidence="7" key="2">
    <citation type="submission" date="2020-11" db="EMBL/GenBank/DDBJ databases">
        <title>Description of novel Gluconobacter species.</title>
        <authorList>
            <person name="Cleenwerck I."/>
            <person name="Cnockaert M."/>
            <person name="Borremans W."/>
            <person name="Wieme A.D."/>
            <person name="De Vuyst L."/>
            <person name="Vandamme P."/>
        </authorList>
    </citation>
    <scope>NUCLEOTIDE SEQUENCE</scope>
    <source>
        <strain evidence="7">R71697</strain>
    </source>
</reference>
<proteinExistence type="inferred from homology"/>
<dbReference type="PRINTS" id="PR00505">
    <property type="entry name" value="D12N6MTFRASE"/>
</dbReference>
<comment type="similarity">
    <text evidence="1">Belongs to the N(4)/N(6)-methyltransferase family.</text>
</comment>
<dbReference type="Pfam" id="PF02086">
    <property type="entry name" value="MethyltransfD12"/>
    <property type="match status" value="1"/>
</dbReference>
<dbReference type="RefSeq" id="WP_194257453.1">
    <property type="nucleotide sequence ID" value="NZ_JABCQN010000001.1"/>
</dbReference>